<dbReference type="EC" id="2.4.2.12" evidence="6"/>
<evidence type="ECO:0000256" key="1">
    <source>
        <dbReference type="ARBA" id="ARBA00010897"/>
    </source>
</evidence>
<evidence type="ECO:0000256" key="2">
    <source>
        <dbReference type="ARBA" id="ARBA00022642"/>
    </source>
</evidence>
<gene>
    <name evidence="9" type="ORF">SYNPS1DRAFT_23425</name>
</gene>
<evidence type="ECO:0000313" key="10">
    <source>
        <dbReference type="Proteomes" id="UP000278143"/>
    </source>
</evidence>
<dbReference type="PANTHER" id="PTHR43816">
    <property type="entry name" value="NICOTINAMIDE PHOSPHORIBOSYLTRANSFERASE"/>
    <property type="match status" value="1"/>
</dbReference>
<evidence type="ECO:0000256" key="3">
    <source>
        <dbReference type="ARBA" id="ARBA00022676"/>
    </source>
</evidence>
<dbReference type="InterPro" id="IPR013785">
    <property type="entry name" value="Aldolase_TIM"/>
</dbReference>
<organism evidence="9 10">
    <name type="scientific">Syncephalis pseudoplumigaleata</name>
    <dbReference type="NCBI Taxonomy" id="1712513"/>
    <lineage>
        <taxon>Eukaryota</taxon>
        <taxon>Fungi</taxon>
        <taxon>Fungi incertae sedis</taxon>
        <taxon>Zoopagomycota</taxon>
        <taxon>Zoopagomycotina</taxon>
        <taxon>Zoopagomycetes</taxon>
        <taxon>Zoopagales</taxon>
        <taxon>Piptocephalidaceae</taxon>
        <taxon>Syncephalis</taxon>
    </lineage>
</organism>
<dbReference type="SUPFAM" id="SSF51690">
    <property type="entry name" value="Nicotinate/Quinolinate PRTase C-terminal domain-like"/>
    <property type="match status" value="1"/>
</dbReference>
<keyword evidence="4 9" id="KW-0808">Transferase</keyword>
<dbReference type="PANTHER" id="PTHR43816:SF1">
    <property type="entry name" value="NICOTINAMIDE PHOSPHORIBOSYLTRANSFERASE"/>
    <property type="match status" value="1"/>
</dbReference>
<dbReference type="InterPro" id="IPR016471">
    <property type="entry name" value="Nicotinamide_PRibTrfase"/>
</dbReference>
<protein>
    <recommendedName>
        <fullName evidence="7">Nicotinamide phosphoribosyltransferase</fullName>
        <ecNumber evidence="6">2.4.2.12</ecNumber>
    </recommendedName>
</protein>
<dbReference type="InterPro" id="IPR036068">
    <property type="entry name" value="Nicotinate_pribotase-like_C"/>
</dbReference>
<keyword evidence="2" id="KW-0662">Pyridine nucleotide biosynthesis</keyword>
<dbReference type="EMBL" id="KZ990189">
    <property type="protein sequence ID" value="RKP24499.1"/>
    <property type="molecule type" value="Genomic_DNA"/>
</dbReference>
<evidence type="ECO:0000256" key="7">
    <source>
        <dbReference type="ARBA" id="ARBA00035036"/>
    </source>
</evidence>
<evidence type="ECO:0000256" key="4">
    <source>
        <dbReference type="ARBA" id="ARBA00022679"/>
    </source>
</evidence>
<name>A0A4V1J1B7_9FUNG</name>
<comment type="similarity">
    <text evidence="1">Belongs to the NAPRTase family.</text>
</comment>
<evidence type="ECO:0000256" key="6">
    <source>
        <dbReference type="ARBA" id="ARBA00035024"/>
    </source>
</evidence>
<dbReference type="AlphaFoldDB" id="A0A4V1J1B7"/>
<dbReference type="InterPro" id="IPR041525">
    <property type="entry name" value="N/Namide_PRibTrfase"/>
</dbReference>
<sequence>MVEKFGSGAFACVLDSYDYARALSEILPSIATEKLAKGGFMVLRPDSGDPVEVVLMALRAGEKVFGADVNDKGYKVLRGCGVIQGDAVTYDSLRHILAAVKQAGYAANNVAFGMGGGLLQRMNRDTMGFATKLSHIVYPDGSDRNVMKTPKEARSKTSLPGEFYLKRDEQQVGQTASPYQMVRLALSMLMLMTMTTTVQHIKVYPKPHELDAPAPRDNLFEVVYDHGPVADHRWDTFNVVRERVASEWRQAPKRHDPISSALYERIVAVEAAQAQNRTHI</sequence>
<keyword evidence="3 9" id="KW-0328">Glycosyltransferase</keyword>
<evidence type="ECO:0000313" key="9">
    <source>
        <dbReference type="EMBL" id="RKP24499.1"/>
    </source>
</evidence>
<keyword evidence="10" id="KW-1185">Reference proteome</keyword>
<dbReference type="GO" id="GO:0047280">
    <property type="term" value="F:nicotinamide phosphoribosyltransferase activity"/>
    <property type="evidence" value="ECO:0007669"/>
    <property type="project" value="UniProtKB-EC"/>
</dbReference>
<dbReference type="Pfam" id="PF04095">
    <property type="entry name" value="NAPRTase"/>
    <property type="match status" value="1"/>
</dbReference>
<evidence type="ECO:0000256" key="5">
    <source>
        <dbReference type="ARBA" id="ARBA00035007"/>
    </source>
</evidence>
<dbReference type="Proteomes" id="UP000278143">
    <property type="component" value="Unassembled WGS sequence"/>
</dbReference>
<proteinExistence type="inferred from homology"/>
<accession>A0A4V1J1B7</accession>
<reference evidence="10" key="1">
    <citation type="journal article" date="2018" name="Nat. Microbiol.">
        <title>Leveraging single-cell genomics to expand the fungal tree of life.</title>
        <authorList>
            <person name="Ahrendt S.R."/>
            <person name="Quandt C.A."/>
            <person name="Ciobanu D."/>
            <person name="Clum A."/>
            <person name="Salamov A."/>
            <person name="Andreopoulos B."/>
            <person name="Cheng J.F."/>
            <person name="Woyke T."/>
            <person name="Pelin A."/>
            <person name="Henrissat B."/>
            <person name="Reynolds N.K."/>
            <person name="Benny G.L."/>
            <person name="Smith M.E."/>
            <person name="James T.Y."/>
            <person name="Grigoriev I.V."/>
        </authorList>
    </citation>
    <scope>NUCLEOTIDE SEQUENCE [LARGE SCALE GENOMIC DNA]</scope>
    <source>
        <strain evidence="10">Benny S71-1</strain>
    </source>
</reference>
<comment type="pathway">
    <text evidence="5">Cofactor biosynthesis; NAD(+) biosynthesis; nicotinamide D-ribonucleotide from 5-phospho-alpha-D-ribose 1-diphosphate and nicotinamide: step 1/1.</text>
</comment>
<dbReference type="UniPathway" id="UPA00253"/>
<dbReference type="OrthoDB" id="193380at2759"/>
<feature type="domain" description="Nicotinate/nicotinamide phosphoribosyltransferase" evidence="8">
    <location>
        <begin position="34"/>
        <end position="161"/>
    </location>
</feature>
<dbReference type="Gene3D" id="3.20.20.70">
    <property type="entry name" value="Aldolase class I"/>
    <property type="match status" value="1"/>
</dbReference>
<evidence type="ECO:0000259" key="8">
    <source>
        <dbReference type="Pfam" id="PF04095"/>
    </source>
</evidence>
<dbReference type="GO" id="GO:0009435">
    <property type="term" value="P:NAD+ biosynthetic process"/>
    <property type="evidence" value="ECO:0007669"/>
    <property type="project" value="UniProtKB-UniPathway"/>
</dbReference>